<dbReference type="Pfam" id="PF02390">
    <property type="entry name" value="Methyltransf_4"/>
    <property type="match status" value="1"/>
</dbReference>
<feature type="binding site" evidence="7">
    <location>
        <position position="132"/>
    </location>
    <ligand>
        <name>S-adenosyl-L-methionine</name>
        <dbReference type="ChEBI" id="CHEBI:59789"/>
    </ligand>
</feature>
<feature type="binding site" evidence="7">
    <location>
        <position position="82"/>
    </location>
    <ligand>
        <name>S-adenosyl-L-methionine</name>
        <dbReference type="ChEBI" id="CHEBI:59789"/>
    </ligand>
</feature>
<comment type="catalytic activity">
    <reaction evidence="1 7">
        <text>guanosine(46) in tRNA + S-adenosyl-L-methionine = N(7)-methylguanosine(46) in tRNA + S-adenosyl-L-homocysteine</text>
        <dbReference type="Rhea" id="RHEA:42708"/>
        <dbReference type="Rhea" id="RHEA-COMP:10188"/>
        <dbReference type="Rhea" id="RHEA-COMP:10189"/>
        <dbReference type="ChEBI" id="CHEBI:57856"/>
        <dbReference type="ChEBI" id="CHEBI:59789"/>
        <dbReference type="ChEBI" id="CHEBI:74269"/>
        <dbReference type="ChEBI" id="CHEBI:74480"/>
        <dbReference type="EC" id="2.1.1.33"/>
    </reaction>
</comment>
<dbReference type="GO" id="GO:0043527">
    <property type="term" value="C:tRNA methyltransferase complex"/>
    <property type="evidence" value="ECO:0007669"/>
    <property type="project" value="TreeGrafter"/>
</dbReference>
<dbReference type="EC" id="2.1.1.33" evidence="7"/>
<gene>
    <name evidence="7 8" type="primary">trmB</name>
    <name evidence="8" type="ordered locus">TREAZ_0570</name>
</gene>
<comment type="similarity">
    <text evidence="7">Belongs to the class I-like SAM-binding methyltransferase superfamily. TrmB family.</text>
</comment>
<sequence length="225" mass="25879">MSGLRQVKSYVLRIGRMSVAQKRSYDTLSPQFCLPFGEASPLEPEKIFGSKKPLVIEIGFGMGIATAMIADQNPEINYLALEVHRPGIGRLLWEIDKRDLKNLRIIEGDAVETIEKQILPGTVSGFHVFFPDPWPKKRHQKRRLIKRPFTDLLANRLQKNAYLYMVTDWADYGEWALAELAATPGLVNKYPGFAEPQSWRPRTKFEEKGLMKEHKITELYFTKDN</sequence>
<feature type="binding site" evidence="7">
    <location>
        <position position="168"/>
    </location>
    <ligand>
        <name>substrate</name>
    </ligand>
</feature>
<dbReference type="HOGENOM" id="CLU_050910_0_1_12"/>
<evidence type="ECO:0000256" key="5">
    <source>
        <dbReference type="ARBA" id="ARBA00022691"/>
    </source>
</evidence>
<comment type="pathway">
    <text evidence="7">tRNA modification; N(7)-methylguanine-tRNA biosynthesis.</text>
</comment>
<feature type="binding site" evidence="7">
    <location>
        <position position="57"/>
    </location>
    <ligand>
        <name>S-adenosyl-L-methionine</name>
        <dbReference type="ChEBI" id="CHEBI:59789"/>
    </ligand>
</feature>
<proteinExistence type="inferred from homology"/>
<dbReference type="PROSITE" id="PS51625">
    <property type="entry name" value="SAM_MT_TRMB"/>
    <property type="match status" value="1"/>
</dbReference>
<feature type="binding site" evidence="7">
    <location>
        <position position="136"/>
    </location>
    <ligand>
        <name>substrate</name>
    </ligand>
</feature>
<evidence type="ECO:0000313" key="9">
    <source>
        <dbReference type="Proteomes" id="UP000009222"/>
    </source>
</evidence>
<dbReference type="Gene3D" id="3.40.50.150">
    <property type="entry name" value="Vaccinia Virus protein VP39"/>
    <property type="match status" value="1"/>
</dbReference>
<dbReference type="AlphaFoldDB" id="F5YBK7"/>
<keyword evidence="4 7" id="KW-0808">Transferase</keyword>
<keyword evidence="6 7" id="KW-0819">tRNA processing</keyword>
<dbReference type="eggNOG" id="COG0220">
    <property type="taxonomic scope" value="Bacteria"/>
</dbReference>
<dbReference type="UniPathway" id="UPA00989"/>
<accession>F5YBK7</accession>
<organism evidence="8 9">
    <name type="scientific">Leadbettera azotonutricia (strain ATCC BAA-888 / DSM 13862 / ZAS-9)</name>
    <name type="common">Treponema azotonutricium</name>
    <dbReference type="NCBI Taxonomy" id="545695"/>
    <lineage>
        <taxon>Bacteria</taxon>
        <taxon>Pseudomonadati</taxon>
        <taxon>Spirochaetota</taxon>
        <taxon>Spirochaetia</taxon>
        <taxon>Spirochaetales</taxon>
        <taxon>Breznakiellaceae</taxon>
        <taxon>Leadbettera</taxon>
    </lineage>
</organism>
<comment type="caution">
    <text evidence="7">Lacks conserved residue(s) required for the propagation of feature annotation.</text>
</comment>
<protein>
    <recommendedName>
        <fullName evidence="7">tRNA (guanine-N(7)-)-methyltransferase</fullName>
        <ecNumber evidence="7">2.1.1.33</ecNumber>
    </recommendedName>
    <alternativeName>
        <fullName evidence="7">tRNA (guanine(46)-N(7))-methyltransferase</fullName>
    </alternativeName>
    <alternativeName>
        <fullName evidence="7">tRNA(m7G46)-methyltransferase</fullName>
    </alternativeName>
</protein>
<comment type="function">
    <text evidence="2 7">Catalyzes the formation of N(7)-methylguanine at position 46 (m7G46) in tRNA.</text>
</comment>
<dbReference type="Proteomes" id="UP000009222">
    <property type="component" value="Chromosome"/>
</dbReference>
<keyword evidence="5 7" id="KW-0949">S-adenosyl-L-methionine</keyword>
<feature type="binding site" evidence="7">
    <location>
        <position position="109"/>
    </location>
    <ligand>
        <name>S-adenosyl-L-methionine</name>
        <dbReference type="ChEBI" id="CHEBI:59789"/>
    </ligand>
</feature>
<dbReference type="STRING" id="545695.TREAZ_0570"/>
<evidence type="ECO:0000256" key="3">
    <source>
        <dbReference type="ARBA" id="ARBA00022603"/>
    </source>
</evidence>
<dbReference type="EMBL" id="CP001841">
    <property type="protein sequence ID" value="AEF81184.1"/>
    <property type="molecule type" value="Genomic_DNA"/>
</dbReference>
<dbReference type="OrthoDB" id="9802090at2"/>
<reference evidence="9" key="1">
    <citation type="submission" date="2009-12" db="EMBL/GenBank/DDBJ databases">
        <title>Complete sequence of Treponema azotonutricium strain ZAS-9.</title>
        <authorList>
            <person name="Tetu S.G."/>
            <person name="Matson E."/>
            <person name="Ren Q."/>
            <person name="Seshadri R."/>
            <person name="Elbourne L."/>
            <person name="Hassan K.A."/>
            <person name="Durkin A."/>
            <person name="Radune D."/>
            <person name="Mohamoud Y."/>
            <person name="Shay R."/>
            <person name="Jin S."/>
            <person name="Zhang X."/>
            <person name="Lucey K."/>
            <person name="Ballor N.R."/>
            <person name="Ottesen E."/>
            <person name="Rosenthal R."/>
            <person name="Allen A."/>
            <person name="Leadbetter J.R."/>
            <person name="Paulsen I.T."/>
        </authorList>
    </citation>
    <scope>NUCLEOTIDE SEQUENCE [LARGE SCALE GENOMIC DNA]</scope>
    <source>
        <strain evidence="9">ATCC BAA-888 / DSM 13862 / ZAS-9</strain>
    </source>
</reference>
<dbReference type="InterPro" id="IPR003358">
    <property type="entry name" value="tRNA_(Gua-N-7)_MeTrfase_Trmb"/>
</dbReference>
<dbReference type="SUPFAM" id="SSF53335">
    <property type="entry name" value="S-adenosyl-L-methionine-dependent methyltransferases"/>
    <property type="match status" value="1"/>
</dbReference>
<dbReference type="InterPro" id="IPR055361">
    <property type="entry name" value="tRNA_methyltr_TrmB_bact"/>
</dbReference>
<evidence type="ECO:0000256" key="6">
    <source>
        <dbReference type="ARBA" id="ARBA00022694"/>
    </source>
</evidence>
<evidence type="ECO:0000313" key="8">
    <source>
        <dbReference type="EMBL" id="AEF81184.1"/>
    </source>
</evidence>
<keyword evidence="3 7" id="KW-0489">Methyltransferase</keyword>
<dbReference type="HAMAP" id="MF_01057">
    <property type="entry name" value="tRNA_methyltr_TrmB"/>
    <property type="match status" value="1"/>
</dbReference>
<dbReference type="GO" id="GO:0008176">
    <property type="term" value="F:tRNA (guanine(46)-N7)-methyltransferase activity"/>
    <property type="evidence" value="ECO:0007669"/>
    <property type="project" value="UniProtKB-UniRule"/>
</dbReference>
<dbReference type="InParanoid" id="F5YBK7"/>
<dbReference type="NCBIfam" id="TIGR00091">
    <property type="entry name" value="tRNA (guanosine(46)-N7)-methyltransferase TrmB"/>
    <property type="match status" value="1"/>
</dbReference>
<evidence type="ECO:0000256" key="4">
    <source>
        <dbReference type="ARBA" id="ARBA00022679"/>
    </source>
</evidence>
<evidence type="ECO:0000256" key="7">
    <source>
        <dbReference type="HAMAP-Rule" id="MF_01057"/>
    </source>
</evidence>
<evidence type="ECO:0000256" key="1">
    <source>
        <dbReference type="ARBA" id="ARBA00000142"/>
    </source>
</evidence>
<dbReference type="PANTHER" id="PTHR23417">
    <property type="entry name" value="3-DEOXY-D-MANNO-OCTULOSONIC-ACID TRANSFERASE/TRNA GUANINE-N 7 - -METHYLTRANSFERASE"/>
    <property type="match status" value="1"/>
</dbReference>
<feature type="binding site" evidence="7">
    <location>
        <begin position="203"/>
        <end position="206"/>
    </location>
    <ligand>
        <name>substrate</name>
    </ligand>
</feature>
<dbReference type="RefSeq" id="WP_015711383.1">
    <property type="nucleotide sequence ID" value="NC_015577.1"/>
</dbReference>
<keyword evidence="9" id="KW-1185">Reference proteome</keyword>
<dbReference type="PANTHER" id="PTHR23417:SF14">
    <property type="entry name" value="PENTACOTRIPEPTIDE-REPEAT REGION OF PRORP DOMAIN-CONTAINING PROTEIN"/>
    <property type="match status" value="1"/>
</dbReference>
<dbReference type="FunCoup" id="F5YBK7">
    <property type="interactions" value="267"/>
</dbReference>
<evidence type="ECO:0000256" key="2">
    <source>
        <dbReference type="ARBA" id="ARBA00003015"/>
    </source>
</evidence>
<dbReference type="InterPro" id="IPR029063">
    <property type="entry name" value="SAM-dependent_MTases_sf"/>
</dbReference>
<reference evidence="8 9" key="2">
    <citation type="journal article" date="2011" name="ISME J.">
        <title>RNA-seq reveals cooperative metabolic interactions between two termite-gut spirochete species in co-culture.</title>
        <authorList>
            <person name="Rosenthal A.Z."/>
            <person name="Matson E.G."/>
            <person name="Eldar A."/>
            <person name="Leadbetter J.R."/>
        </authorList>
    </citation>
    <scope>NUCLEOTIDE SEQUENCE [LARGE SCALE GENOMIC DNA]</scope>
    <source>
        <strain evidence="9">ATCC BAA-888 / DSM 13862 / ZAS-9</strain>
    </source>
</reference>
<name>F5YBK7_LEAAZ</name>
<dbReference type="KEGG" id="taz:TREAZ_0570"/>